<keyword evidence="3" id="KW-1185">Reference proteome</keyword>
<feature type="non-terminal residue" evidence="2">
    <location>
        <position position="1"/>
    </location>
</feature>
<feature type="compositionally biased region" description="Polar residues" evidence="1">
    <location>
        <begin position="314"/>
        <end position="328"/>
    </location>
</feature>
<proteinExistence type="predicted"/>
<evidence type="ECO:0000313" key="2">
    <source>
        <dbReference type="EMBL" id="KAH0904014.1"/>
    </source>
</evidence>
<accession>A0ABQ8BGQ5</accession>
<name>A0ABQ8BGQ5_BRANA</name>
<feature type="region of interest" description="Disordered" evidence="1">
    <location>
        <begin position="293"/>
        <end position="356"/>
    </location>
</feature>
<evidence type="ECO:0000313" key="3">
    <source>
        <dbReference type="Proteomes" id="UP000824890"/>
    </source>
</evidence>
<feature type="compositionally biased region" description="Basic and acidic residues" evidence="1">
    <location>
        <begin position="298"/>
        <end position="313"/>
    </location>
</feature>
<feature type="region of interest" description="Disordered" evidence="1">
    <location>
        <begin position="50"/>
        <end position="78"/>
    </location>
</feature>
<evidence type="ECO:0000256" key="1">
    <source>
        <dbReference type="SAM" id="MobiDB-lite"/>
    </source>
</evidence>
<reference evidence="2 3" key="1">
    <citation type="submission" date="2021-05" db="EMBL/GenBank/DDBJ databases">
        <title>Genome Assembly of Synthetic Allotetraploid Brassica napus Reveals Homoeologous Exchanges between Subgenomes.</title>
        <authorList>
            <person name="Davis J.T."/>
        </authorList>
    </citation>
    <scope>NUCLEOTIDE SEQUENCE [LARGE SCALE GENOMIC DNA]</scope>
    <source>
        <strain evidence="3">cv. Da-Ae</strain>
        <tissue evidence="2">Seedling</tissue>
    </source>
</reference>
<sequence length="356" mass="40152">SIDADRLLKLEGRIEFPNGDFGKVYMTYEGLNRHCFGSIVSLLPGTDWTGLPGQSRGEKRHTESESYWTAKANSGRDAPPKLIERRRIEGYERYPHHQGKTTVWNRLDDWPDGNQWITILGQGRLRWNARNAREDAICIDQGSDITLISHKLPNKLGDHGLREMRTRNKPYEEGYKCVMVRMDKAPYAIITRDRGTVVIREGGIRSPPHAPRYVPPPLRLRDETEEPSLDLVNLMNSKHIDDMVLTREEEAEVDKLADEFGDVDMDEDMVQNDDLLIDEPGYDAEIIDAISQLSPENAVKKENGATTGAEKEQQPTTMDQMKNKSAGSSKILHASSGQSRAGGTGEEKRKATKARN</sequence>
<dbReference type="Proteomes" id="UP000824890">
    <property type="component" value="Unassembled WGS sequence"/>
</dbReference>
<comment type="caution">
    <text evidence="2">The sequence shown here is derived from an EMBL/GenBank/DDBJ whole genome shotgun (WGS) entry which is preliminary data.</text>
</comment>
<dbReference type="EMBL" id="JAGKQM010000011">
    <property type="protein sequence ID" value="KAH0904014.1"/>
    <property type="molecule type" value="Genomic_DNA"/>
</dbReference>
<organism evidence="2 3">
    <name type="scientific">Brassica napus</name>
    <name type="common">Rape</name>
    <dbReference type="NCBI Taxonomy" id="3708"/>
    <lineage>
        <taxon>Eukaryota</taxon>
        <taxon>Viridiplantae</taxon>
        <taxon>Streptophyta</taxon>
        <taxon>Embryophyta</taxon>
        <taxon>Tracheophyta</taxon>
        <taxon>Spermatophyta</taxon>
        <taxon>Magnoliopsida</taxon>
        <taxon>eudicotyledons</taxon>
        <taxon>Gunneridae</taxon>
        <taxon>Pentapetalae</taxon>
        <taxon>rosids</taxon>
        <taxon>malvids</taxon>
        <taxon>Brassicales</taxon>
        <taxon>Brassicaceae</taxon>
        <taxon>Brassiceae</taxon>
        <taxon>Brassica</taxon>
    </lineage>
</organism>
<gene>
    <name evidence="2" type="ORF">HID58_043517</name>
</gene>
<protein>
    <submittedName>
        <fullName evidence="2">Uncharacterized protein</fullName>
    </submittedName>
</protein>